<dbReference type="InterPro" id="IPR002656">
    <property type="entry name" value="Acyl_transf_3_dom"/>
</dbReference>
<feature type="region of interest" description="Disordered" evidence="1">
    <location>
        <begin position="403"/>
        <end position="426"/>
    </location>
</feature>
<keyword evidence="2" id="KW-1133">Transmembrane helix</keyword>
<dbReference type="EC" id="2.3.-.-" evidence="4"/>
<evidence type="ECO:0000313" key="4">
    <source>
        <dbReference type="EMBL" id="MFD0898920.1"/>
    </source>
</evidence>
<dbReference type="PANTHER" id="PTHR23028:SF131">
    <property type="entry name" value="BLR2367 PROTEIN"/>
    <property type="match status" value="1"/>
</dbReference>
<comment type="caution">
    <text evidence="4">The sequence shown here is derived from an EMBL/GenBank/DDBJ whole genome shotgun (WGS) entry which is preliminary data.</text>
</comment>
<keyword evidence="2" id="KW-0472">Membrane</keyword>
<keyword evidence="4" id="KW-0808">Transferase</keyword>
<evidence type="ECO:0000256" key="1">
    <source>
        <dbReference type="SAM" id="MobiDB-lite"/>
    </source>
</evidence>
<proteinExistence type="predicted"/>
<feature type="transmembrane region" description="Helical" evidence="2">
    <location>
        <begin position="45"/>
        <end position="67"/>
    </location>
</feature>
<evidence type="ECO:0000259" key="3">
    <source>
        <dbReference type="Pfam" id="PF01757"/>
    </source>
</evidence>
<organism evidence="4 5">
    <name type="scientific">Actinomadura sediminis</name>
    <dbReference type="NCBI Taxonomy" id="1038904"/>
    <lineage>
        <taxon>Bacteria</taxon>
        <taxon>Bacillati</taxon>
        <taxon>Actinomycetota</taxon>
        <taxon>Actinomycetes</taxon>
        <taxon>Streptosporangiales</taxon>
        <taxon>Thermomonosporaceae</taxon>
        <taxon>Actinomadura</taxon>
    </lineage>
</organism>
<dbReference type="EMBL" id="JBHTJA010000001">
    <property type="protein sequence ID" value="MFD0898920.1"/>
    <property type="molecule type" value="Genomic_DNA"/>
</dbReference>
<dbReference type="Pfam" id="PF01757">
    <property type="entry name" value="Acyl_transf_3"/>
    <property type="match status" value="1"/>
</dbReference>
<keyword evidence="5" id="KW-1185">Reference proteome</keyword>
<feature type="transmembrane region" description="Helical" evidence="2">
    <location>
        <begin position="196"/>
        <end position="215"/>
    </location>
</feature>
<feature type="transmembrane region" description="Helical" evidence="2">
    <location>
        <begin position="364"/>
        <end position="385"/>
    </location>
</feature>
<accession>A0ABW3EHR8</accession>
<keyword evidence="2" id="KW-0812">Transmembrane</keyword>
<feature type="transmembrane region" description="Helical" evidence="2">
    <location>
        <begin position="222"/>
        <end position="240"/>
    </location>
</feature>
<dbReference type="PANTHER" id="PTHR23028">
    <property type="entry name" value="ACETYLTRANSFERASE"/>
    <property type="match status" value="1"/>
</dbReference>
<evidence type="ECO:0000256" key="2">
    <source>
        <dbReference type="SAM" id="Phobius"/>
    </source>
</evidence>
<dbReference type="GO" id="GO:0016746">
    <property type="term" value="F:acyltransferase activity"/>
    <property type="evidence" value="ECO:0007669"/>
    <property type="project" value="UniProtKB-KW"/>
</dbReference>
<evidence type="ECO:0000313" key="5">
    <source>
        <dbReference type="Proteomes" id="UP001596972"/>
    </source>
</evidence>
<feature type="transmembrane region" description="Helical" evidence="2">
    <location>
        <begin position="302"/>
        <end position="322"/>
    </location>
</feature>
<feature type="transmembrane region" description="Helical" evidence="2">
    <location>
        <begin position="246"/>
        <end position="263"/>
    </location>
</feature>
<protein>
    <submittedName>
        <fullName evidence="4">Acyltransferase family protein</fullName>
        <ecNumber evidence="4">2.3.-.-</ecNumber>
    </submittedName>
</protein>
<dbReference type="Proteomes" id="UP001596972">
    <property type="component" value="Unassembled WGS sequence"/>
</dbReference>
<dbReference type="InterPro" id="IPR050879">
    <property type="entry name" value="Acyltransferase_3"/>
</dbReference>
<feature type="transmembrane region" description="Helical" evidence="2">
    <location>
        <begin position="275"/>
        <end position="296"/>
    </location>
</feature>
<feature type="transmembrane region" description="Helical" evidence="2">
    <location>
        <begin position="142"/>
        <end position="162"/>
    </location>
</feature>
<feature type="transmembrane region" description="Helical" evidence="2">
    <location>
        <begin position="88"/>
        <end position="105"/>
    </location>
</feature>
<dbReference type="RefSeq" id="WP_378295714.1">
    <property type="nucleotide sequence ID" value="NZ_JBHTJA010000001.1"/>
</dbReference>
<feature type="transmembrane region" description="Helical" evidence="2">
    <location>
        <begin position="334"/>
        <end position="358"/>
    </location>
</feature>
<keyword evidence="4" id="KW-0012">Acyltransferase</keyword>
<name>A0ABW3EHR8_9ACTN</name>
<feature type="transmembrane region" description="Helical" evidence="2">
    <location>
        <begin position="169"/>
        <end position="190"/>
    </location>
</feature>
<reference evidence="5" key="1">
    <citation type="journal article" date="2019" name="Int. J. Syst. Evol. Microbiol.">
        <title>The Global Catalogue of Microorganisms (GCM) 10K type strain sequencing project: providing services to taxonomists for standard genome sequencing and annotation.</title>
        <authorList>
            <consortium name="The Broad Institute Genomics Platform"/>
            <consortium name="The Broad Institute Genome Sequencing Center for Infectious Disease"/>
            <person name="Wu L."/>
            <person name="Ma J."/>
        </authorList>
    </citation>
    <scope>NUCLEOTIDE SEQUENCE [LARGE SCALE GENOMIC DNA]</scope>
    <source>
        <strain evidence="5">JCM 31202</strain>
    </source>
</reference>
<gene>
    <name evidence="4" type="ORF">ACFQ11_00745</name>
</gene>
<feature type="domain" description="Acyltransferase 3" evidence="3">
    <location>
        <begin position="15"/>
        <end position="380"/>
    </location>
</feature>
<sequence>MLPTVGEPPAMSRLGWLDALRGMAALAVALHHAGYVYFPGVHARMAGWFDPGTFGVLVFFLVSGYIVPASLERRGSVRGFWIGRFFRIYPLLAVAGLLAVTPFLLGGRGLRAGLEQYDPVTAVVAHATMLQDVLGVPNAINVLWTLTYEMVFYLLIVALFVTGGHRRSAPVAAGLAAAALLAGGLLPTALLSRSAGTGPVAAAAALALLAAIAAAMSGRRPLRIAGGVLGGAVAALLVVLNGRIGPWAALAMLAIMFTGTVVYRAEHGQIRRGTAAAVAAVVCLGAIAAGVLHAGPGAGRGPLLWSGSVLLAALAFAAAWLLRDRTFPRWATGLGTVSYSLYLLHPVLLMVAVQFLGFGGRGDLPGLLLFLAVLLAASWASQRWIEAPAQRLGRRLTRRVVPPVSGAARPGPRPDCASRPSSRSAA</sequence>